<evidence type="ECO:0000256" key="3">
    <source>
        <dbReference type="ARBA" id="ARBA00022617"/>
    </source>
</evidence>
<evidence type="ECO:0000313" key="14">
    <source>
        <dbReference type="Proteomes" id="UP000008021"/>
    </source>
</evidence>
<dbReference type="Gene3D" id="1.10.630.10">
    <property type="entry name" value="Cytochrome P450"/>
    <property type="match status" value="3"/>
</dbReference>
<dbReference type="InterPro" id="IPR017972">
    <property type="entry name" value="Cyt_P450_CS"/>
</dbReference>
<proteinExistence type="inferred from homology"/>
<dbReference type="STRING" id="40149.A0A0E0F797"/>
<dbReference type="SUPFAM" id="SSF48264">
    <property type="entry name" value="Cytochrome P450"/>
    <property type="match status" value="3"/>
</dbReference>
<keyword evidence="8 11" id="KW-0408">Iron</keyword>
<keyword evidence="14" id="KW-1185">Reference proteome</keyword>
<dbReference type="GO" id="GO:0005506">
    <property type="term" value="F:iron ion binding"/>
    <property type="evidence" value="ECO:0007669"/>
    <property type="project" value="InterPro"/>
</dbReference>
<keyword evidence="10 12" id="KW-0472">Membrane</keyword>
<dbReference type="PRINTS" id="PR00463">
    <property type="entry name" value="EP450I"/>
</dbReference>
<dbReference type="GO" id="GO:0020037">
    <property type="term" value="F:heme binding"/>
    <property type="evidence" value="ECO:0007669"/>
    <property type="project" value="InterPro"/>
</dbReference>
<dbReference type="InterPro" id="IPR036396">
    <property type="entry name" value="Cyt_P450_sf"/>
</dbReference>
<reference evidence="13" key="1">
    <citation type="submission" date="2015-04" db="UniProtKB">
        <authorList>
            <consortium name="EnsemblPlants"/>
        </authorList>
    </citation>
    <scope>IDENTIFICATION</scope>
</reference>
<comment type="subcellular location">
    <subcellularLocation>
        <location evidence="1">Membrane</location>
        <topology evidence="1">Single-pass membrane protein</topology>
    </subcellularLocation>
</comment>
<comment type="similarity">
    <text evidence="2">Belongs to the cytochrome P450 family.</text>
</comment>
<dbReference type="GO" id="GO:0004497">
    <property type="term" value="F:monooxygenase activity"/>
    <property type="evidence" value="ECO:0007669"/>
    <property type="project" value="UniProtKB-KW"/>
</dbReference>
<evidence type="ECO:0000256" key="10">
    <source>
        <dbReference type="ARBA" id="ARBA00023136"/>
    </source>
</evidence>
<dbReference type="Proteomes" id="UP000008021">
    <property type="component" value="Chromosome 11"/>
</dbReference>
<evidence type="ECO:0000256" key="9">
    <source>
        <dbReference type="ARBA" id="ARBA00023033"/>
    </source>
</evidence>
<evidence type="ECO:0000256" key="8">
    <source>
        <dbReference type="ARBA" id="ARBA00023004"/>
    </source>
</evidence>
<evidence type="ECO:0000256" key="1">
    <source>
        <dbReference type="ARBA" id="ARBA00004167"/>
    </source>
</evidence>
<organism evidence="13">
    <name type="scientific">Oryza meridionalis</name>
    <dbReference type="NCBI Taxonomy" id="40149"/>
    <lineage>
        <taxon>Eukaryota</taxon>
        <taxon>Viridiplantae</taxon>
        <taxon>Streptophyta</taxon>
        <taxon>Embryophyta</taxon>
        <taxon>Tracheophyta</taxon>
        <taxon>Spermatophyta</taxon>
        <taxon>Magnoliopsida</taxon>
        <taxon>Liliopsida</taxon>
        <taxon>Poales</taxon>
        <taxon>Poaceae</taxon>
        <taxon>BOP clade</taxon>
        <taxon>Oryzoideae</taxon>
        <taxon>Oryzeae</taxon>
        <taxon>Oryzinae</taxon>
        <taxon>Oryza</taxon>
    </lineage>
</organism>
<dbReference type="eggNOG" id="KOG0156">
    <property type="taxonomic scope" value="Eukaryota"/>
</dbReference>
<dbReference type="GO" id="GO:0016705">
    <property type="term" value="F:oxidoreductase activity, acting on paired donors, with incorporation or reduction of molecular oxygen"/>
    <property type="evidence" value="ECO:0007669"/>
    <property type="project" value="InterPro"/>
</dbReference>
<dbReference type="InterPro" id="IPR050651">
    <property type="entry name" value="Plant_Cytochrome_P450_Monoox"/>
</dbReference>
<evidence type="ECO:0000256" key="4">
    <source>
        <dbReference type="ARBA" id="ARBA00022692"/>
    </source>
</evidence>
<dbReference type="FunFam" id="1.10.630.10:FF:000081">
    <property type="entry name" value="Cytochrome P450 CYP81N5"/>
    <property type="match status" value="2"/>
</dbReference>
<evidence type="ECO:0000256" key="2">
    <source>
        <dbReference type="ARBA" id="ARBA00010617"/>
    </source>
</evidence>
<name>A0A0E0F797_9ORYZ</name>
<evidence type="ECO:0000256" key="5">
    <source>
        <dbReference type="ARBA" id="ARBA00022723"/>
    </source>
</evidence>
<dbReference type="HOGENOM" id="CLU_001570_0_1_1"/>
<dbReference type="PROSITE" id="PS00086">
    <property type="entry name" value="CYTOCHROME_P450"/>
    <property type="match status" value="2"/>
</dbReference>
<dbReference type="EnsemblPlants" id="OMERI11G15230.1">
    <property type="protein sequence ID" value="OMERI11G15230.1"/>
    <property type="gene ID" value="OMERI11G15230"/>
</dbReference>
<keyword evidence="9" id="KW-0503">Monooxygenase</keyword>
<feature type="binding site" description="axial binding residue" evidence="11">
    <location>
        <position position="499"/>
    </location>
    <ligand>
        <name>heme</name>
        <dbReference type="ChEBI" id="CHEBI:30413"/>
    </ligand>
    <ligandPart>
        <name>Fe</name>
        <dbReference type="ChEBI" id="CHEBI:18248"/>
    </ligandPart>
</feature>
<dbReference type="PRINTS" id="PR00385">
    <property type="entry name" value="P450"/>
</dbReference>
<keyword evidence="6 12" id="KW-1133">Transmembrane helix</keyword>
<evidence type="ECO:0000256" key="11">
    <source>
        <dbReference type="PIRSR" id="PIRSR602401-1"/>
    </source>
</evidence>
<sequence>MAASSRHGSFNLSDALFIFLSSSSSRNPFLRVFLPFPDPSTMMAGLEVATAVTGGGATIVIAVVFLVVAVVVMTRLGDGGVAPSPPAMPVLGHLHLIKKPLHRSLAEVAARVGAPVVSLRLGARRALLVSTHAAAEECFTACDAAMAGRPRLLAGDVLGYGHTTVVWASHGDHWRALRRLLGVELFSNARLAALAADRRAEVASLVDAILRDAAAAGGGTVTLRPRLFELVLNVMLRAVTARRHGGDDARRFQEIVEETFAASGAPTVGDFFPALRWVDRLRGVVATLQSLQKRRDAFVAGLVDDHRRTRRAAAAAEKDQKKNGIIDALLALQETDPDHYTDNVVKGIVLVLLTAGTDTSALTTEWAMAQLVAHPEAMRKVRAEIDANVGAARLVEEADMASLPYLQCVVKETLRLRPVGPVIPAHEAMEDCKVGGYHVRRGTMVLVNAWAIHRDGDAWGSPEEFRPERFMDDGGGGGGGVVTAVTAPMLPFGLGRRRCPGEGLAVRLVGLTVAALVQCFDWDVGEAGAVDMAEGGGLTMPMATPLAAVCRPREFAKTLPWWPAAAMAAPPCSLASPFYCLWWWWSSFLFDGGRVGGAAPSPPALPVLGHLHLLKKPLHRSLAAVAAGVGAPVVSLRLGARRALVVSTHAAAEECFTAHGGRRRQWRRRRARWHHRSIGGAAPSPPALPVLGHLHLLKKPLHRSLAAVAAGVGAPVVSLRLGARRALVVSTHAAAEECFTACDAALAGRPRTLAGEILGYDHTIVLWAPHGDHWRALRRFLAVELFSAPRLAALAADRHAEAASLGDAILRDAAGGAKVTLRPRMFELVLNVMLRAATTRRGRHAGGDGDARKLQEIIEETFSVNGTPSVGDFFPALRWVDRLRGKVGSLKKLQARRDAMVTGLIDDHRRWRSAGDGDQDKEKKGVIDALLALQETDPDHYTDNVVKGIILSMLFAGTDTSALTIEWAMAQLVTYPETMKKARAEIDANVGMTRLVEEANMAKLPYIHCVIKETLRLRTVGPVIPAHEAMEDCTVGSFCVPRGTMILVNAWAIHRDSNVWDAPEEFRPERFLDANIAVTVPMMPFGLGRRRCPGEGLAMRVVSVSLAALIQCFNWEVGNDDVVDMTEGDGLTMPMATPLAVVCRPREFVKTILYASM</sequence>
<dbReference type="Gramene" id="OMERI11G15230.1">
    <property type="protein sequence ID" value="OMERI11G15230.1"/>
    <property type="gene ID" value="OMERI11G15230"/>
</dbReference>
<dbReference type="GO" id="GO:0016020">
    <property type="term" value="C:membrane"/>
    <property type="evidence" value="ECO:0007669"/>
    <property type="project" value="UniProtKB-SubCell"/>
</dbReference>
<keyword evidence="7" id="KW-0560">Oxidoreductase</keyword>
<dbReference type="PANTHER" id="PTHR47947:SF62">
    <property type="entry name" value="CYTOCHROME P450, FAMILY 81, SUBFAMILY D, POLYPEPTIDE 5"/>
    <property type="match status" value="1"/>
</dbReference>
<evidence type="ECO:0000256" key="7">
    <source>
        <dbReference type="ARBA" id="ARBA00023002"/>
    </source>
</evidence>
<evidence type="ECO:0008006" key="15">
    <source>
        <dbReference type="Google" id="ProtNLM"/>
    </source>
</evidence>
<comment type="cofactor">
    <cofactor evidence="11">
        <name>heme</name>
        <dbReference type="ChEBI" id="CHEBI:30413"/>
    </cofactor>
</comment>
<feature type="transmembrane region" description="Helical" evidence="12">
    <location>
        <begin position="48"/>
        <end position="72"/>
    </location>
</feature>
<keyword evidence="5 11" id="KW-0479">Metal-binding</keyword>
<dbReference type="AlphaFoldDB" id="A0A0E0F797"/>
<dbReference type="Pfam" id="PF00067">
    <property type="entry name" value="p450"/>
    <property type="match status" value="2"/>
</dbReference>
<protein>
    <recommendedName>
        <fullName evidence="15">Cytochrome P450</fullName>
    </recommendedName>
</protein>
<evidence type="ECO:0000313" key="13">
    <source>
        <dbReference type="EnsemblPlants" id="OMERI11G15230.1"/>
    </source>
</evidence>
<evidence type="ECO:0000256" key="12">
    <source>
        <dbReference type="SAM" id="Phobius"/>
    </source>
</evidence>
<dbReference type="InterPro" id="IPR001128">
    <property type="entry name" value="Cyt_P450"/>
</dbReference>
<accession>A0A0E0F797</accession>
<reference evidence="13" key="2">
    <citation type="submission" date="2018-05" db="EMBL/GenBank/DDBJ databases">
        <title>OmerRS3 (Oryza meridionalis Reference Sequence Version 3).</title>
        <authorList>
            <person name="Zhang J."/>
            <person name="Kudrna D."/>
            <person name="Lee S."/>
            <person name="Talag J."/>
            <person name="Welchert J."/>
            <person name="Wing R.A."/>
        </authorList>
    </citation>
    <scope>NUCLEOTIDE SEQUENCE [LARGE SCALE GENOMIC DNA]</scope>
    <source>
        <strain evidence="13">cv. OR44</strain>
    </source>
</reference>
<keyword evidence="4 12" id="KW-0812">Transmembrane</keyword>
<evidence type="ECO:0000256" key="6">
    <source>
        <dbReference type="ARBA" id="ARBA00022989"/>
    </source>
</evidence>
<dbReference type="InterPro" id="IPR002401">
    <property type="entry name" value="Cyt_P450_E_grp-I"/>
</dbReference>
<dbReference type="PANTHER" id="PTHR47947">
    <property type="entry name" value="CYTOCHROME P450 82C3-RELATED"/>
    <property type="match status" value="1"/>
</dbReference>
<keyword evidence="3 11" id="KW-0349">Heme</keyword>